<keyword evidence="10" id="KW-1185">Reference proteome</keyword>
<dbReference type="PRINTS" id="PR01490">
    <property type="entry name" value="RTXTOXIND"/>
</dbReference>
<gene>
    <name evidence="9" type="ORF">SAMN05660236_0679</name>
</gene>
<dbReference type="Gene3D" id="1.10.287.470">
    <property type="entry name" value="Helix hairpin bin"/>
    <property type="match status" value="1"/>
</dbReference>
<keyword evidence="4" id="KW-0472">Membrane</keyword>
<evidence type="ECO:0000256" key="1">
    <source>
        <dbReference type="ARBA" id="ARBA00004167"/>
    </source>
</evidence>
<dbReference type="Gene3D" id="2.40.30.170">
    <property type="match status" value="1"/>
</dbReference>
<evidence type="ECO:0000259" key="7">
    <source>
        <dbReference type="Pfam" id="PF25917"/>
    </source>
</evidence>
<reference evidence="9 10" key="1">
    <citation type="submission" date="2017-02" db="EMBL/GenBank/DDBJ databases">
        <authorList>
            <person name="Peterson S.W."/>
        </authorList>
    </citation>
    <scope>NUCLEOTIDE SEQUENCE [LARGE SCALE GENOMIC DNA]</scope>
    <source>
        <strain evidence="9 10">DSM 25262</strain>
    </source>
</reference>
<keyword evidence="6" id="KW-0732">Signal</keyword>
<dbReference type="SUPFAM" id="SSF111369">
    <property type="entry name" value="HlyD-like secretion proteins"/>
    <property type="match status" value="3"/>
</dbReference>
<proteinExistence type="predicted"/>
<name>A0A1T5J2X0_9BACT</name>
<dbReference type="STRING" id="688867.SAMN05660236_0679"/>
<evidence type="ECO:0000313" key="10">
    <source>
        <dbReference type="Proteomes" id="UP000190961"/>
    </source>
</evidence>
<evidence type="ECO:0000256" key="2">
    <source>
        <dbReference type="ARBA" id="ARBA00022692"/>
    </source>
</evidence>
<evidence type="ECO:0000256" key="6">
    <source>
        <dbReference type="SAM" id="SignalP"/>
    </source>
</evidence>
<evidence type="ECO:0000256" key="5">
    <source>
        <dbReference type="SAM" id="Coils"/>
    </source>
</evidence>
<keyword evidence="5" id="KW-0175">Coiled coil</keyword>
<comment type="subcellular location">
    <subcellularLocation>
        <location evidence="1">Membrane</location>
        <topology evidence="1">Single-pass membrane protein</topology>
    </subcellularLocation>
</comment>
<dbReference type="PANTHER" id="PTHR30386">
    <property type="entry name" value="MEMBRANE FUSION SUBUNIT OF EMRAB-TOLC MULTIDRUG EFFLUX PUMP"/>
    <property type="match status" value="1"/>
</dbReference>
<dbReference type="Proteomes" id="UP000190961">
    <property type="component" value="Unassembled WGS sequence"/>
</dbReference>
<evidence type="ECO:0000259" key="8">
    <source>
        <dbReference type="Pfam" id="PF25954"/>
    </source>
</evidence>
<dbReference type="InterPro" id="IPR058625">
    <property type="entry name" value="MdtA-like_BSH"/>
</dbReference>
<sequence length="359" mass="38644">MKTIYTLVLVCLSSLLMVNCSSEGTDNAQLETDISPVIPKVNASVVDIRVADNQLVKKGDTLVILDDATYKIAVEQAEISLLQATQNLKVAGINKTSSHVDISNATANSKAVSANLASANAAIESAQARLAVAVKNYERYERLLKNNSATQQQFDQVNADKVEAEARVQAAIGQRDALLKQIDASKYQIANTRNQLSSNNENISFAGLAVKQAQATLDAANLQLSYCTVVSPADGIVSKKNVQVGQVVSIGQALMAIANNKKIWVVANFKETQLENIRPGQDVEVDVDAYPDTTFTGKVESLSQATGARFSFLPADNATGNFVKVTQRVPVKITMSENKSTRYPLRAGMSVYVNVSTKE</sequence>
<feature type="signal peptide" evidence="6">
    <location>
        <begin position="1"/>
        <end position="22"/>
    </location>
</feature>
<feature type="domain" description="Multidrug resistance protein MdtA-like barrel-sandwich hybrid" evidence="7">
    <location>
        <begin position="174"/>
        <end position="257"/>
    </location>
</feature>
<dbReference type="EMBL" id="FUZU01000001">
    <property type="protein sequence ID" value="SKC45568.1"/>
    <property type="molecule type" value="Genomic_DNA"/>
</dbReference>
<protein>
    <submittedName>
        <fullName evidence="9">Membrane fusion protein, multidrug efflux system</fullName>
    </submittedName>
</protein>
<dbReference type="Pfam" id="PF25917">
    <property type="entry name" value="BSH_RND"/>
    <property type="match status" value="1"/>
</dbReference>
<organism evidence="9 10">
    <name type="scientific">Ohtaekwangia koreensis</name>
    <dbReference type="NCBI Taxonomy" id="688867"/>
    <lineage>
        <taxon>Bacteria</taxon>
        <taxon>Pseudomonadati</taxon>
        <taxon>Bacteroidota</taxon>
        <taxon>Cytophagia</taxon>
        <taxon>Cytophagales</taxon>
        <taxon>Fulvivirgaceae</taxon>
        <taxon>Ohtaekwangia</taxon>
    </lineage>
</organism>
<dbReference type="Pfam" id="PF25954">
    <property type="entry name" value="Beta-barrel_RND_2"/>
    <property type="match status" value="1"/>
</dbReference>
<evidence type="ECO:0000313" key="9">
    <source>
        <dbReference type="EMBL" id="SKC45568.1"/>
    </source>
</evidence>
<feature type="domain" description="CusB-like beta-barrel" evidence="8">
    <location>
        <begin position="262"/>
        <end position="302"/>
    </location>
</feature>
<dbReference type="InterPro" id="IPR058792">
    <property type="entry name" value="Beta-barrel_RND_2"/>
</dbReference>
<keyword evidence="3" id="KW-1133">Transmembrane helix</keyword>
<dbReference type="AlphaFoldDB" id="A0A1T5J2X0"/>
<feature type="coiled-coil region" evidence="5">
    <location>
        <begin position="116"/>
        <end position="181"/>
    </location>
</feature>
<dbReference type="RefSeq" id="WP_079685286.1">
    <property type="nucleotide sequence ID" value="NZ_FUZU01000001.1"/>
</dbReference>
<feature type="chain" id="PRO_5010573560" evidence="6">
    <location>
        <begin position="23"/>
        <end position="359"/>
    </location>
</feature>
<accession>A0A1T5J2X0</accession>
<evidence type="ECO:0000256" key="3">
    <source>
        <dbReference type="ARBA" id="ARBA00022989"/>
    </source>
</evidence>
<dbReference type="InterPro" id="IPR050739">
    <property type="entry name" value="MFP"/>
</dbReference>
<dbReference type="GO" id="GO:0055085">
    <property type="term" value="P:transmembrane transport"/>
    <property type="evidence" value="ECO:0007669"/>
    <property type="project" value="InterPro"/>
</dbReference>
<evidence type="ECO:0000256" key="4">
    <source>
        <dbReference type="ARBA" id="ARBA00023136"/>
    </source>
</evidence>
<dbReference type="Gene3D" id="2.40.50.100">
    <property type="match status" value="1"/>
</dbReference>
<keyword evidence="2" id="KW-0812">Transmembrane</keyword>
<dbReference type="GO" id="GO:0016020">
    <property type="term" value="C:membrane"/>
    <property type="evidence" value="ECO:0007669"/>
    <property type="project" value="UniProtKB-SubCell"/>
</dbReference>
<dbReference type="OrthoDB" id="9811754at2"/>
<dbReference type="PANTHER" id="PTHR30386:SF26">
    <property type="entry name" value="TRANSPORT PROTEIN COMB"/>
    <property type="match status" value="1"/>
</dbReference>